<protein>
    <submittedName>
        <fullName evidence="1">Uncharacterized protein</fullName>
    </submittedName>
</protein>
<name>A0ABP2T2N7_9LEPT</name>
<dbReference type="RefSeq" id="WP_004433629.1">
    <property type="nucleotide sequence ID" value="NZ_AHMH02000148.1"/>
</dbReference>
<keyword evidence="2" id="KW-1185">Reference proteome</keyword>
<comment type="caution">
    <text evidence="1">The sequence shown here is derived from an EMBL/GenBank/DDBJ whole genome shotgun (WGS) entry which is preliminary data.</text>
</comment>
<accession>A0ABP2T2N7</accession>
<proteinExistence type="predicted"/>
<organism evidence="1 2">
    <name type="scientific">Leptospira noguchii str. 2007001578</name>
    <dbReference type="NCBI Taxonomy" id="1049974"/>
    <lineage>
        <taxon>Bacteria</taxon>
        <taxon>Pseudomonadati</taxon>
        <taxon>Spirochaetota</taxon>
        <taxon>Spirochaetia</taxon>
        <taxon>Leptospirales</taxon>
        <taxon>Leptospiraceae</taxon>
        <taxon>Leptospira</taxon>
    </lineage>
</organism>
<gene>
    <name evidence="1" type="ORF">LEP1GSC035_0183</name>
</gene>
<sequence>MKHSYDGSEEISEELLLRYVEGQLSDEEMDRVETAIKRNKETFLKFVSIKEVIFLESIGSKISSENADKIIESSLPENDPNYLRILVRVWKDRVVISTSDQNDLVYRGLMAEFKDPGSEPGPVSITRKIKGKEFTFILVPGDTPGEQYIGLTLNDTEKLYAELWLERQFIERIDELGPKKFFKNPLLSTQSVEIRFFNNKNERIFSVGFFLQEEV</sequence>
<dbReference type="EMBL" id="AHMH02000148">
    <property type="protein sequence ID" value="EMM98548.1"/>
    <property type="molecule type" value="Genomic_DNA"/>
</dbReference>
<evidence type="ECO:0000313" key="1">
    <source>
        <dbReference type="EMBL" id="EMM98548.1"/>
    </source>
</evidence>
<dbReference type="Proteomes" id="UP000012099">
    <property type="component" value="Unassembled WGS sequence"/>
</dbReference>
<evidence type="ECO:0000313" key="2">
    <source>
        <dbReference type="Proteomes" id="UP000012099"/>
    </source>
</evidence>
<reference evidence="1 2" key="1">
    <citation type="submission" date="2013-01" db="EMBL/GenBank/DDBJ databases">
        <authorList>
            <person name="Harkins D.M."/>
            <person name="Durkin A.S."/>
            <person name="Brinkac L.M."/>
            <person name="Haft D.H."/>
            <person name="Selengut J.D."/>
            <person name="Sanka R."/>
            <person name="DePew J."/>
            <person name="Purushe J."/>
            <person name="Whelen A.C."/>
            <person name="Vinetz J.M."/>
            <person name="Sutton G.G."/>
            <person name="Nierman W.C."/>
            <person name="Fouts D.E."/>
        </authorList>
    </citation>
    <scope>NUCLEOTIDE SEQUENCE [LARGE SCALE GENOMIC DNA]</scope>
    <source>
        <strain evidence="1 2">2007001578</strain>
    </source>
</reference>